<sequence length="70" mass="7724">MPTLPATPVYGTNYAQTMGAATLIQWDTLCTKLTQDHGIDYSIGNPLYPSDLTKLEPKLLRIAVDQYSAH</sequence>
<reference evidence="1" key="1">
    <citation type="submission" date="2022-07" db="EMBL/GenBank/DDBJ databases">
        <title>Phylogenomic reconstructions and comparative analyses of Kickxellomycotina fungi.</title>
        <authorList>
            <person name="Reynolds N.K."/>
            <person name="Stajich J.E."/>
            <person name="Barry K."/>
            <person name="Grigoriev I.V."/>
            <person name="Crous P."/>
            <person name="Smith M.E."/>
        </authorList>
    </citation>
    <scope>NUCLEOTIDE SEQUENCE</scope>
    <source>
        <strain evidence="1">RSA 567</strain>
    </source>
</reference>
<protein>
    <submittedName>
        <fullName evidence="1">Uncharacterized protein</fullName>
    </submittedName>
</protein>
<evidence type="ECO:0000313" key="1">
    <source>
        <dbReference type="EMBL" id="KAJ1973341.1"/>
    </source>
</evidence>
<dbReference type="EMBL" id="JANBQB010000844">
    <property type="protein sequence ID" value="KAJ1973341.1"/>
    <property type="molecule type" value="Genomic_DNA"/>
</dbReference>
<feature type="non-terminal residue" evidence="1">
    <location>
        <position position="70"/>
    </location>
</feature>
<organism evidence="1 2">
    <name type="scientific">Dimargaris verticillata</name>
    <dbReference type="NCBI Taxonomy" id="2761393"/>
    <lineage>
        <taxon>Eukaryota</taxon>
        <taxon>Fungi</taxon>
        <taxon>Fungi incertae sedis</taxon>
        <taxon>Zoopagomycota</taxon>
        <taxon>Kickxellomycotina</taxon>
        <taxon>Dimargaritomycetes</taxon>
        <taxon>Dimargaritales</taxon>
        <taxon>Dimargaritaceae</taxon>
        <taxon>Dimargaris</taxon>
    </lineage>
</organism>
<dbReference type="Proteomes" id="UP001151582">
    <property type="component" value="Unassembled WGS sequence"/>
</dbReference>
<dbReference type="AlphaFoldDB" id="A0A9W8B2W3"/>
<proteinExistence type="predicted"/>
<keyword evidence="2" id="KW-1185">Reference proteome</keyword>
<dbReference type="OrthoDB" id="10597313at2759"/>
<gene>
    <name evidence="1" type="ORF">H4R34_005107</name>
</gene>
<accession>A0A9W8B2W3</accession>
<name>A0A9W8B2W3_9FUNG</name>
<comment type="caution">
    <text evidence="1">The sequence shown here is derived from an EMBL/GenBank/DDBJ whole genome shotgun (WGS) entry which is preliminary data.</text>
</comment>
<evidence type="ECO:0000313" key="2">
    <source>
        <dbReference type="Proteomes" id="UP001151582"/>
    </source>
</evidence>